<dbReference type="EMBL" id="CAEZWM010000087">
    <property type="protein sequence ID" value="CAB4658156.1"/>
    <property type="molecule type" value="Genomic_DNA"/>
</dbReference>
<gene>
    <name evidence="1" type="ORF">UFOPK2242_00796</name>
    <name evidence="2" type="ORF">UFOPK2925_00580</name>
</gene>
<dbReference type="AlphaFoldDB" id="A0A6J6W0S0"/>
<accession>A0A6J6W0S0</accession>
<evidence type="ECO:0000313" key="1">
    <source>
        <dbReference type="EMBL" id="CAB4658156.1"/>
    </source>
</evidence>
<proteinExistence type="predicted"/>
<protein>
    <submittedName>
        <fullName evidence="2">Unannotated protein</fullName>
    </submittedName>
</protein>
<reference evidence="2" key="1">
    <citation type="submission" date="2020-05" db="EMBL/GenBank/DDBJ databases">
        <authorList>
            <person name="Chiriac C."/>
            <person name="Salcher M."/>
            <person name="Ghai R."/>
            <person name="Kavagutti S V."/>
        </authorList>
    </citation>
    <scope>NUCLEOTIDE SEQUENCE</scope>
</reference>
<name>A0A6J6W0S0_9ZZZZ</name>
<dbReference type="EMBL" id="CAEZZU010000066">
    <property type="protein sequence ID" value="CAB4776668.1"/>
    <property type="molecule type" value="Genomic_DNA"/>
</dbReference>
<evidence type="ECO:0000313" key="2">
    <source>
        <dbReference type="EMBL" id="CAB4776668.1"/>
    </source>
</evidence>
<organism evidence="2">
    <name type="scientific">freshwater metagenome</name>
    <dbReference type="NCBI Taxonomy" id="449393"/>
    <lineage>
        <taxon>unclassified sequences</taxon>
        <taxon>metagenomes</taxon>
        <taxon>ecological metagenomes</taxon>
    </lineage>
</organism>
<sequence>MNWEITLRAIEDGIAKYEPFTSAITTPMNSPLELTSAAPIALGWVTDPVCFEPASNIGIRTASPVLPNAVFANTPPSLNT</sequence>